<dbReference type="SMART" id="SM00559">
    <property type="entry name" value="Ku78"/>
    <property type="match status" value="1"/>
</dbReference>
<dbReference type="PANTHER" id="PTHR41251">
    <property type="entry name" value="NON-HOMOLOGOUS END JOINING PROTEIN KU"/>
    <property type="match status" value="1"/>
</dbReference>
<dbReference type="GO" id="GO:0006310">
    <property type="term" value="P:DNA recombination"/>
    <property type="evidence" value="ECO:0007669"/>
    <property type="project" value="UniProtKB-KW"/>
</dbReference>
<name>A0A1H2WRP5_9BACL</name>
<keyword evidence="1 3" id="KW-0238">DNA-binding</keyword>
<comment type="subunit">
    <text evidence="3">Homodimer. Interacts with LigD.</text>
</comment>
<feature type="domain" description="Ku" evidence="4">
    <location>
        <begin position="52"/>
        <end position="180"/>
    </location>
</feature>
<keyword evidence="2 3" id="KW-0233">DNA recombination</keyword>
<protein>
    <recommendedName>
        <fullName evidence="3">Non-homologous end joining protein Ku</fullName>
    </recommendedName>
</protein>
<dbReference type="InterPro" id="IPR006164">
    <property type="entry name" value="DNA_bd_Ku70/Ku80"/>
</dbReference>
<gene>
    <name evidence="3" type="primary">ku</name>
    <name evidence="5" type="ORF">SAMN04489725_11661</name>
</gene>
<comment type="similarity">
    <text evidence="3">Belongs to the prokaryotic Ku family.</text>
</comment>
<dbReference type="RefSeq" id="WP_074693526.1">
    <property type="nucleotide sequence ID" value="NZ_FNOJ01000016.1"/>
</dbReference>
<reference evidence="6" key="1">
    <citation type="submission" date="2016-10" db="EMBL/GenBank/DDBJ databases">
        <authorList>
            <person name="Varghese N."/>
        </authorList>
    </citation>
    <scope>NUCLEOTIDE SEQUENCE [LARGE SCALE GENOMIC DNA]</scope>
    <source>
        <strain evidence="6">DSM 12489</strain>
    </source>
</reference>
<evidence type="ECO:0000313" key="6">
    <source>
        <dbReference type="Proteomes" id="UP000182589"/>
    </source>
</evidence>
<dbReference type="PIRSF" id="PIRSF006493">
    <property type="entry name" value="Prok_Ku"/>
    <property type="match status" value="1"/>
</dbReference>
<dbReference type="InterPro" id="IPR009187">
    <property type="entry name" value="Prok_Ku"/>
</dbReference>
<dbReference type="NCBIfam" id="TIGR02772">
    <property type="entry name" value="Ku_bact"/>
    <property type="match status" value="1"/>
</dbReference>
<dbReference type="Gene3D" id="2.40.290.10">
    <property type="match status" value="1"/>
</dbReference>
<dbReference type="InterPro" id="IPR016194">
    <property type="entry name" value="SPOC-like_C_dom_sf"/>
</dbReference>
<dbReference type="GO" id="GO:0003690">
    <property type="term" value="F:double-stranded DNA binding"/>
    <property type="evidence" value="ECO:0007669"/>
    <property type="project" value="UniProtKB-UniRule"/>
</dbReference>
<evidence type="ECO:0000256" key="2">
    <source>
        <dbReference type="ARBA" id="ARBA00023172"/>
    </source>
</evidence>
<dbReference type="AlphaFoldDB" id="A0A1H2WRP5"/>
<organism evidence="5 6">
    <name type="scientific">Alicyclobacillus hesperidum</name>
    <dbReference type="NCBI Taxonomy" id="89784"/>
    <lineage>
        <taxon>Bacteria</taxon>
        <taxon>Bacillati</taxon>
        <taxon>Bacillota</taxon>
        <taxon>Bacilli</taxon>
        <taxon>Bacillales</taxon>
        <taxon>Alicyclobacillaceae</taxon>
        <taxon>Alicyclobacillus</taxon>
    </lineage>
</organism>
<comment type="function">
    <text evidence="3">With LigD forms a non-homologous end joining (NHEJ) DNA repair enzyme, which repairs dsDNA breaks with reduced fidelity. Binds linear dsDNA with 5'- and 3'- overhangs but not closed circular dsDNA nor ssDNA. Recruits and stimulates the ligase activity of LigD.</text>
</comment>
<evidence type="ECO:0000256" key="1">
    <source>
        <dbReference type="ARBA" id="ARBA00023125"/>
    </source>
</evidence>
<dbReference type="EMBL" id="FNOJ01000016">
    <property type="protein sequence ID" value="SDW83310.1"/>
    <property type="molecule type" value="Genomic_DNA"/>
</dbReference>
<evidence type="ECO:0000313" key="5">
    <source>
        <dbReference type="EMBL" id="SDW83310.1"/>
    </source>
</evidence>
<dbReference type="STRING" id="89784.SAMN04489725_11661"/>
<keyword evidence="6" id="KW-1185">Reference proteome</keyword>
<dbReference type="HAMAP" id="MF_01875">
    <property type="entry name" value="Prokaryotic_Ku"/>
    <property type="match status" value="1"/>
</dbReference>
<keyword evidence="3" id="KW-0234">DNA repair</keyword>
<sequence length="272" mass="30238">MHTMWRGSISFGLVNVPVRMYKATESQSIHFRQLHKACKSPIAYQKRCPVCQVDVEATDIVKGFEYAKGQFVVVEEEELAALEKARSQTIDIVQFASATEIDPLYFDASYYLAPEANGRKAYALLVAALRDTSKVAIAKMVLRATEAMACIRVVDDTLVAHSLVWPQDIRSRAELPYAGDPVPVGEEELKVAVQLIDQLVKPFDPAQFIDERRLAIEQLVEQKRAQEDTVVQAPAAAPASADVISLMEALQKSIKMAQKSASDTKRKKRKTS</sequence>
<dbReference type="FunFam" id="2.40.290.10:FF:000004">
    <property type="entry name" value="Non-homologous end joining protein Ku"/>
    <property type="match status" value="1"/>
</dbReference>
<proteinExistence type="inferred from homology"/>
<keyword evidence="3" id="KW-0227">DNA damage</keyword>
<dbReference type="SUPFAM" id="SSF100939">
    <property type="entry name" value="SPOC domain-like"/>
    <property type="match status" value="1"/>
</dbReference>
<accession>A0A1H2WRP5</accession>
<dbReference type="Pfam" id="PF02735">
    <property type="entry name" value="Ku"/>
    <property type="match status" value="1"/>
</dbReference>
<evidence type="ECO:0000256" key="3">
    <source>
        <dbReference type="HAMAP-Rule" id="MF_01875"/>
    </source>
</evidence>
<dbReference type="GO" id="GO:0006303">
    <property type="term" value="P:double-strand break repair via nonhomologous end joining"/>
    <property type="evidence" value="ECO:0007669"/>
    <property type="project" value="UniProtKB-UniRule"/>
</dbReference>
<dbReference type="Proteomes" id="UP000182589">
    <property type="component" value="Unassembled WGS sequence"/>
</dbReference>
<dbReference type="PANTHER" id="PTHR41251:SF1">
    <property type="entry name" value="NON-HOMOLOGOUS END JOINING PROTEIN KU"/>
    <property type="match status" value="1"/>
</dbReference>
<evidence type="ECO:0000259" key="4">
    <source>
        <dbReference type="SMART" id="SM00559"/>
    </source>
</evidence>